<organism evidence="1 2">
    <name type="scientific">Frankia canadensis</name>
    <dbReference type="NCBI Taxonomy" id="1836972"/>
    <lineage>
        <taxon>Bacteria</taxon>
        <taxon>Bacillati</taxon>
        <taxon>Actinomycetota</taxon>
        <taxon>Actinomycetes</taxon>
        <taxon>Frankiales</taxon>
        <taxon>Frankiaceae</taxon>
        <taxon>Frankia</taxon>
    </lineage>
</organism>
<evidence type="ECO:0008006" key="3">
    <source>
        <dbReference type="Google" id="ProtNLM"/>
    </source>
</evidence>
<proteinExistence type="predicted"/>
<dbReference type="EMBL" id="FZMO01000028">
    <property type="protein sequence ID" value="SNQ46062.1"/>
    <property type="molecule type" value="Genomic_DNA"/>
</dbReference>
<dbReference type="Proteomes" id="UP000234331">
    <property type="component" value="Unassembled WGS sequence"/>
</dbReference>
<name>A0A2I2KK61_9ACTN</name>
<keyword evidence="2" id="KW-1185">Reference proteome</keyword>
<evidence type="ECO:0000313" key="1">
    <source>
        <dbReference type="EMBL" id="SNQ46062.1"/>
    </source>
</evidence>
<dbReference type="AlphaFoldDB" id="A0A2I2KK61"/>
<accession>A0A2I2KK61</accession>
<sequence>MASLIPTAELPPGFSYPAEYLRVVAFGLTNLEPWILMDGDALRTAHHGLRDHFPGARLVPFATRRDNDEVACWDADAGDVVIVRRDAAAPCVADGRFEDFHCWLRDAVEHLTRFDG</sequence>
<gene>
    <name evidence="1" type="ORF">FRACA_1230018</name>
</gene>
<reference evidence="1 2" key="1">
    <citation type="submission" date="2017-06" db="EMBL/GenBank/DDBJ databases">
        <authorList>
            <person name="Kim H.J."/>
            <person name="Triplett B.A."/>
        </authorList>
    </citation>
    <scope>NUCLEOTIDE SEQUENCE [LARGE SCALE GENOMIC DNA]</scope>
    <source>
        <strain evidence="1">FRACA_ARgP5</strain>
    </source>
</reference>
<protein>
    <recommendedName>
        <fullName evidence="3">SMI1/KNR4 family protein</fullName>
    </recommendedName>
</protein>
<evidence type="ECO:0000313" key="2">
    <source>
        <dbReference type="Proteomes" id="UP000234331"/>
    </source>
</evidence>